<keyword evidence="2 9" id="KW-0813">Transport</keyword>
<sequence>MVKKKEGHLKGGLKLEYISFYIDSFVVLIGKAVSWIWLVVLLVVLFNVFSRYLFNSGSAAMLELSWHLFGATMLIVLSYAVVTDDHVRVDFLSEKLPVRCVALIEFLLISVLVIPLLVFMTETLVQYAWNSFVKGESSMAPDGLPYRFILKSIIPFSILLLMLSLVSRLIKDIALVLGKPKK</sequence>
<keyword evidence="3" id="KW-1003">Cell membrane</keyword>
<keyword evidence="5 9" id="KW-0812">Transmembrane</keyword>
<gene>
    <name evidence="11" type="ORF">NLK58_17120</name>
</gene>
<proteinExistence type="inferred from homology"/>
<dbReference type="EMBL" id="CP101118">
    <property type="protein sequence ID" value="WZF88028.1"/>
    <property type="molecule type" value="Genomic_DNA"/>
</dbReference>
<keyword evidence="6 9" id="KW-1133">Transmembrane helix</keyword>
<dbReference type="Pfam" id="PF04290">
    <property type="entry name" value="DctQ"/>
    <property type="match status" value="1"/>
</dbReference>
<evidence type="ECO:0000256" key="1">
    <source>
        <dbReference type="ARBA" id="ARBA00004429"/>
    </source>
</evidence>
<evidence type="ECO:0000259" key="10">
    <source>
        <dbReference type="Pfam" id="PF04290"/>
    </source>
</evidence>
<dbReference type="InterPro" id="IPR007387">
    <property type="entry name" value="TRAP_DctQ"/>
</dbReference>
<keyword evidence="4 9" id="KW-0997">Cell inner membrane</keyword>
<evidence type="ECO:0000256" key="9">
    <source>
        <dbReference type="RuleBase" id="RU369079"/>
    </source>
</evidence>
<comment type="similarity">
    <text evidence="8 9">Belongs to the TRAP transporter small permease family.</text>
</comment>
<keyword evidence="12" id="KW-1185">Reference proteome</keyword>
<feature type="transmembrane region" description="Helical" evidence="9">
    <location>
        <begin position="103"/>
        <end position="129"/>
    </location>
</feature>
<feature type="transmembrane region" description="Helical" evidence="9">
    <location>
        <begin position="149"/>
        <end position="170"/>
    </location>
</feature>
<name>A0ABZ2VZW1_9GAMM</name>
<evidence type="ECO:0000256" key="4">
    <source>
        <dbReference type="ARBA" id="ARBA00022519"/>
    </source>
</evidence>
<evidence type="ECO:0000256" key="8">
    <source>
        <dbReference type="ARBA" id="ARBA00038436"/>
    </source>
</evidence>
<feature type="transmembrane region" description="Helical" evidence="9">
    <location>
        <begin position="20"/>
        <end position="44"/>
    </location>
</feature>
<evidence type="ECO:0000256" key="3">
    <source>
        <dbReference type="ARBA" id="ARBA00022475"/>
    </source>
</evidence>
<organism evidence="11 12">
    <name type="scientific">Marinobacter metalliresistant</name>
    <dbReference type="NCBI Taxonomy" id="2961995"/>
    <lineage>
        <taxon>Bacteria</taxon>
        <taxon>Pseudomonadati</taxon>
        <taxon>Pseudomonadota</taxon>
        <taxon>Gammaproteobacteria</taxon>
        <taxon>Pseudomonadales</taxon>
        <taxon>Marinobacteraceae</taxon>
        <taxon>Marinobacter</taxon>
    </lineage>
</organism>
<evidence type="ECO:0000256" key="7">
    <source>
        <dbReference type="ARBA" id="ARBA00023136"/>
    </source>
</evidence>
<dbReference type="PANTHER" id="PTHR35011">
    <property type="entry name" value="2,3-DIKETO-L-GULONATE TRAP TRANSPORTER SMALL PERMEASE PROTEIN YIAM"/>
    <property type="match status" value="1"/>
</dbReference>
<evidence type="ECO:0000256" key="2">
    <source>
        <dbReference type="ARBA" id="ARBA00022448"/>
    </source>
</evidence>
<feature type="domain" description="Tripartite ATP-independent periplasmic transporters DctQ component" evidence="10">
    <location>
        <begin position="41"/>
        <end position="173"/>
    </location>
</feature>
<comment type="subunit">
    <text evidence="9">The complex comprises the extracytoplasmic solute receptor protein and the two transmembrane proteins.</text>
</comment>
<dbReference type="RefSeq" id="WP_053114454.1">
    <property type="nucleotide sequence ID" value="NZ_CP101118.1"/>
</dbReference>
<protein>
    <recommendedName>
        <fullName evidence="9">TRAP transporter small permease protein</fullName>
    </recommendedName>
</protein>
<dbReference type="InterPro" id="IPR055348">
    <property type="entry name" value="DctQ"/>
</dbReference>
<evidence type="ECO:0000313" key="11">
    <source>
        <dbReference type="EMBL" id="WZF88028.1"/>
    </source>
</evidence>
<reference evidence="11 12" key="1">
    <citation type="submission" date="2022-07" db="EMBL/GenBank/DDBJ databases">
        <title>A copper resistant bacterium isolated from sediment samples of deep sea hydrothermal areas.</title>
        <authorList>
            <person name="Zeng X."/>
        </authorList>
    </citation>
    <scope>NUCLEOTIDE SEQUENCE [LARGE SCALE GENOMIC DNA]</scope>
    <source>
        <strain evidence="12">CuT 6</strain>
    </source>
</reference>
<comment type="subcellular location">
    <subcellularLocation>
        <location evidence="1 9">Cell inner membrane</location>
        <topology evidence="1 9">Multi-pass membrane protein</topology>
    </subcellularLocation>
</comment>
<accession>A0ABZ2VZW1</accession>
<keyword evidence="7 9" id="KW-0472">Membrane</keyword>
<dbReference type="Proteomes" id="UP001475781">
    <property type="component" value="Chromosome"/>
</dbReference>
<feature type="transmembrane region" description="Helical" evidence="9">
    <location>
        <begin position="64"/>
        <end position="82"/>
    </location>
</feature>
<dbReference type="PANTHER" id="PTHR35011:SF4">
    <property type="entry name" value="SLL1102 PROTEIN"/>
    <property type="match status" value="1"/>
</dbReference>
<comment type="function">
    <text evidence="9">Part of the tripartite ATP-independent periplasmic (TRAP) transport system.</text>
</comment>
<evidence type="ECO:0000256" key="5">
    <source>
        <dbReference type="ARBA" id="ARBA00022692"/>
    </source>
</evidence>
<evidence type="ECO:0000256" key="6">
    <source>
        <dbReference type="ARBA" id="ARBA00022989"/>
    </source>
</evidence>
<evidence type="ECO:0000313" key="12">
    <source>
        <dbReference type="Proteomes" id="UP001475781"/>
    </source>
</evidence>